<name>A0ABU7B3T3_9TELE</name>
<comment type="caution">
    <text evidence="1">The sequence shown here is derived from an EMBL/GenBank/DDBJ whole genome shotgun (WGS) entry which is preliminary data.</text>
</comment>
<keyword evidence="2" id="KW-1185">Reference proteome</keyword>
<protein>
    <submittedName>
        <fullName evidence="1">Uncharacterized protein</fullName>
    </submittedName>
</protein>
<organism evidence="1 2">
    <name type="scientific">Ataeniobius toweri</name>
    <dbReference type="NCBI Taxonomy" id="208326"/>
    <lineage>
        <taxon>Eukaryota</taxon>
        <taxon>Metazoa</taxon>
        <taxon>Chordata</taxon>
        <taxon>Craniata</taxon>
        <taxon>Vertebrata</taxon>
        <taxon>Euteleostomi</taxon>
        <taxon>Actinopterygii</taxon>
        <taxon>Neopterygii</taxon>
        <taxon>Teleostei</taxon>
        <taxon>Neoteleostei</taxon>
        <taxon>Acanthomorphata</taxon>
        <taxon>Ovalentaria</taxon>
        <taxon>Atherinomorphae</taxon>
        <taxon>Cyprinodontiformes</taxon>
        <taxon>Goodeidae</taxon>
        <taxon>Ataeniobius</taxon>
    </lineage>
</organism>
<dbReference type="EMBL" id="JAHUTI010040286">
    <property type="protein sequence ID" value="MED6245167.1"/>
    <property type="molecule type" value="Genomic_DNA"/>
</dbReference>
<sequence>MILPPELWISEAPPETSWALKSMSGETVTVSVTTWMLPRPANDRLFLWRPRSKFPMDDSTNKCLTNAVLLGLLLLAISWLRPPIQPLRNLSTLHRSCGALTQSSKHCYRPRN</sequence>
<evidence type="ECO:0000313" key="2">
    <source>
        <dbReference type="Proteomes" id="UP001345963"/>
    </source>
</evidence>
<dbReference type="Proteomes" id="UP001345963">
    <property type="component" value="Unassembled WGS sequence"/>
</dbReference>
<proteinExistence type="predicted"/>
<evidence type="ECO:0000313" key="1">
    <source>
        <dbReference type="EMBL" id="MED6245167.1"/>
    </source>
</evidence>
<gene>
    <name evidence="1" type="ORF">ATANTOWER_032364</name>
</gene>
<accession>A0ABU7B3T3</accession>
<reference evidence="1 2" key="1">
    <citation type="submission" date="2021-07" db="EMBL/GenBank/DDBJ databases">
        <authorList>
            <person name="Palmer J.M."/>
        </authorList>
    </citation>
    <scope>NUCLEOTIDE SEQUENCE [LARGE SCALE GENOMIC DNA]</scope>
    <source>
        <strain evidence="1 2">AT_MEX2019</strain>
        <tissue evidence="1">Muscle</tissue>
    </source>
</reference>